<gene>
    <name evidence="3" type="ORF">POCTA_138.1.T1180011</name>
</gene>
<keyword evidence="4" id="KW-1185">Reference proteome</keyword>
<keyword evidence="1" id="KW-0853">WD repeat</keyword>
<evidence type="ECO:0000313" key="3">
    <source>
        <dbReference type="EMBL" id="CAD8198838.1"/>
    </source>
</evidence>
<comment type="caution">
    <text evidence="3">The sequence shown here is derived from an EMBL/GenBank/DDBJ whole genome shotgun (WGS) entry which is preliminary data.</text>
</comment>
<dbReference type="PROSITE" id="PS51419">
    <property type="entry name" value="RAB"/>
    <property type="match status" value="1"/>
</dbReference>
<dbReference type="PROSITE" id="PS50082">
    <property type="entry name" value="WD_REPEATS_2"/>
    <property type="match status" value="3"/>
</dbReference>
<reference evidence="3" key="1">
    <citation type="submission" date="2021-01" db="EMBL/GenBank/DDBJ databases">
        <authorList>
            <consortium name="Genoscope - CEA"/>
            <person name="William W."/>
        </authorList>
    </citation>
    <scope>NUCLEOTIDE SEQUENCE</scope>
</reference>
<dbReference type="Proteomes" id="UP000683925">
    <property type="component" value="Unassembled WGS sequence"/>
</dbReference>
<dbReference type="InterPro" id="IPR001680">
    <property type="entry name" value="WD40_rpt"/>
</dbReference>
<evidence type="ECO:0000313" key="4">
    <source>
        <dbReference type="Proteomes" id="UP000683925"/>
    </source>
</evidence>
<organism evidence="3 4">
    <name type="scientific">Paramecium octaurelia</name>
    <dbReference type="NCBI Taxonomy" id="43137"/>
    <lineage>
        <taxon>Eukaryota</taxon>
        <taxon>Sar</taxon>
        <taxon>Alveolata</taxon>
        <taxon>Ciliophora</taxon>
        <taxon>Intramacronucleata</taxon>
        <taxon>Oligohymenophorea</taxon>
        <taxon>Peniculida</taxon>
        <taxon>Parameciidae</taxon>
        <taxon>Paramecium</taxon>
    </lineage>
</organism>
<feature type="repeat" description="WD" evidence="1">
    <location>
        <begin position="569"/>
        <end position="601"/>
    </location>
</feature>
<dbReference type="AlphaFoldDB" id="A0A8S1XD07"/>
<dbReference type="SMART" id="SM00175">
    <property type="entry name" value="RAB"/>
    <property type="match status" value="1"/>
</dbReference>
<dbReference type="SMART" id="SM00173">
    <property type="entry name" value="RAS"/>
    <property type="match status" value="1"/>
</dbReference>
<dbReference type="Pfam" id="PF00400">
    <property type="entry name" value="WD40"/>
    <property type="match status" value="3"/>
</dbReference>
<protein>
    <submittedName>
        <fullName evidence="3">Uncharacterized protein</fullName>
    </submittedName>
</protein>
<sequence>MSSQKLIKFKIHLIGYPGVGKSAITKQFIDSKFDIITQSIGLGMDIKEKNVIINNVFVTLQIWDGPGNERFQNGLVYRRLDCLIIVYDSYDQDPVKTLEYWNKLQQKLSKSEDKEQFSIFVIKVNKNDIVEKNEILKSISVLEWCKQNRIKQFFKVSCQDNLIINETFTEITKILLRQNLKQLSTKHLTINLFDDSSKVTTSSQNTIMKSQLKCNMQERFESIRCYNQHDCPPSIVLLDNNLKGVKRLACSQCINEISGRFNGINIVEAIKIIEECKNNLLDVVSDSSQNIVSLLNCLIEQILQQKALILQQMDQMINQVKNWIDEIKQFEIKQCSYSFIDEIDQLNISIEIKRNKQVQELSQIIDNITQSYETKIQNTNQQLQIHFQRTQNILRVISSGASYEELNLFRECNLAQVKAFNQLDYKLVSEVRKQGQCHALAFNHNQTIMAASLNKNIVIWNFSKGQLLDKKASLQDHEKQIKCIVFSKKNNWLFSGSEDNTIRSWKEKETWFSNSKWESSKADKKHTNWVIQLLLNDQENQLISCSIDKTVKIWKIQYDQNSIKLIQSLEKHQKPVLSISLNQSQQQFISWGEDKQVILWEKNLEQKWQFKNIVLLYNSIQGINISVRFLMGQQIICKTYNGQIEMYKLTKDEYERHQVLDFDVQNSDENQQESQIIYNIQTELIVIQHNKCFYFFRYSFDDCKLQQVCQPLQYEQEVCFFDITYDGKYFVVWMQHPLFKFRIYEMNYIQIQ</sequence>
<dbReference type="EMBL" id="CAJJDP010000118">
    <property type="protein sequence ID" value="CAD8198838.1"/>
    <property type="molecule type" value="Genomic_DNA"/>
</dbReference>
<dbReference type="Pfam" id="PF00071">
    <property type="entry name" value="Ras"/>
    <property type="match status" value="1"/>
</dbReference>
<dbReference type="GO" id="GO:0003924">
    <property type="term" value="F:GTPase activity"/>
    <property type="evidence" value="ECO:0007669"/>
    <property type="project" value="InterPro"/>
</dbReference>
<dbReference type="GO" id="GO:0005525">
    <property type="term" value="F:GTP binding"/>
    <property type="evidence" value="ECO:0007669"/>
    <property type="project" value="InterPro"/>
</dbReference>
<accession>A0A8S1XD07</accession>
<name>A0A8S1XD07_PAROT</name>
<dbReference type="PANTHER" id="PTHR19920">
    <property type="entry name" value="WD40 PROTEIN CIAO1"/>
    <property type="match status" value="1"/>
</dbReference>
<dbReference type="OrthoDB" id="307093at2759"/>
<evidence type="ECO:0000256" key="1">
    <source>
        <dbReference type="PROSITE-ProRule" id="PRU00221"/>
    </source>
</evidence>
<feature type="repeat" description="WD" evidence="1">
    <location>
        <begin position="523"/>
        <end position="564"/>
    </location>
</feature>
<dbReference type="OMA" id="CKQNRIK"/>
<dbReference type="GO" id="GO:0016226">
    <property type="term" value="P:iron-sulfur cluster assembly"/>
    <property type="evidence" value="ECO:0007669"/>
    <property type="project" value="TreeGrafter"/>
</dbReference>
<proteinExistence type="predicted"/>
<keyword evidence="2" id="KW-0175">Coiled coil</keyword>
<dbReference type="InterPro" id="IPR001806">
    <property type="entry name" value="Small_GTPase"/>
</dbReference>
<dbReference type="PANTHER" id="PTHR19920:SF0">
    <property type="entry name" value="CYTOSOLIC IRON-SULFUR PROTEIN ASSEMBLY PROTEIN CIAO1-RELATED"/>
    <property type="match status" value="1"/>
</dbReference>
<dbReference type="SMART" id="SM00320">
    <property type="entry name" value="WD40"/>
    <property type="match status" value="4"/>
</dbReference>
<dbReference type="PROSITE" id="PS50294">
    <property type="entry name" value="WD_REPEATS_REGION"/>
    <property type="match status" value="2"/>
</dbReference>
<feature type="repeat" description="WD" evidence="1">
    <location>
        <begin position="474"/>
        <end position="506"/>
    </location>
</feature>
<evidence type="ECO:0000256" key="2">
    <source>
        <dbReference type="SAM" id="Coils"/>
    </source>
</evidence>
<dbReference type="GO" id="GO:0097361">
    <property type="term" value="C:cytosolic [4Fe-4S] assembly targeting complex"/>
    <property type="evidence" value="ECO:0007669"/>
    <property type="project" value="TreeGrafter"/>
</dbReference>
<feature type="coiled-coil region" evidence="2">
    <location>
        <begin position="299"/>
        <end position="333"/>
    </location>
</feature>